<proteinExistence type="predicted"/>
<accession>A0A2A5RPA3</accession>
<feature type="transmembrane region" description="Helical" evidence="6">
    <location>
        <begin position="39"/>
        <end position="58"/>
    </location>
</feature>
<keyword evidence="3 6" id="KW-0812">Transmembrane</keyword>
<evidence type="ECO:0000256" key="3">
    <source>
        <dbReference type="ARBA" id="ARBA00022692"/>
    </source>
</evidence>
<name>A0A2A5RPA3_9LACT</name>
<dbReference type="Pfam" id="PF07690">
    <property type="entry name" value="MFS_1"/>
    <property type="match status" value="1"/>
</dbReference>
<keyword evidence="5 6" id="KW-0472">Membrane</keyword>
<dbReference type="EMBL" id="JXJU01000001">
    <property type="protein sequence ID" value="PCS01252.1"/>
    <property type="molecule type" value="Genomic_DNA"/>
</dbReference>
<dbReference type="InterPro" id="IPR036259">
    <property type="entry name" value="MFS_trans_sf"/>
</dbReference>
<evidence type="ECO:0000256" key="4">
    <source>
        <dbReference type="ARBA" id="ARBA00022989"/>
    </source>
</evidence>
<feature type="transmembrane region" description="Helical" evidence="6">
    <location>
        <begin position="144"/>
        <end position="162"/>
    </location>
</feature>
<feature type="transmembrane region" description="Helical" evidence="6">
    <location>
        <begin position="7"/>
        <end position="27"/>
    </location>
</feature>
<evidence type="ECO:0000256" key="2">
    <source>
        <dbReference type="ARBA" id="ARBA00022448"/>
    </source>
</evidence>
<dbReference type="InterPro" id="IPR011701">
    <property type="entry name" value="MFS"/>
</dbReference>
<dbReference type="STRING" id="1291764.GCA_001311235_00606"/>
<feature type="transmembrane region" description="Helical" evidence="6">
    <location>
        <begin position="79"/>
        <end position="102"/>
    </location>
</feature>
<feature type="transmembrane region" description="Helical" evidence="6">
    <location>
        <begin position="211"/>
        <end position="232"/>
    </location>
</feature>
<dbReference type="GO" id="GO:0005886">
    <property type="term" value="C:plasma membrane"/>
    <property type="evidence" value="ECO:0007669"/>
    <property type="project" value="UniProtKB-SubCell"/>
</dbReference>
<evidence type="ECO:0000256" key="6">
    <source>
        <dbReference type="SAM" id="Phobius"/>
    </source>
</evidence>
<dbReference type="AlphaFoldDB" id="A0A2A5RPA3"/>
<organism evidence="7 8">
    <name type="scientific">Lactococcus fujiensis JCM 16395</name>
    <dbReference type="NCBI Taxonomy" id="1291764"/>
    <lineage>
        <taxon>Bacteria</taxon>
        <taxon>Bacillati</taxon>
        <taxon>Bacillota</taxon>
        <taxon>Bacilli</taxon>
        <taxon>Lactobacillales</taxon>
        <taxon>Streptococcaceae</taxon>
        <taxon>Lactococcus</taxon>
    </lineage>
</organism>
<sequence>MNPESRLDWIGTLLLALGSTGLIYGLMKGSDNASHFFNSPMLLFSSLGLLVFIIYGIYNHLKDNETVLPLHFFKVKNFTAANIAVFLAGIASNGPMLLLPLFFQNTRSLSTIDAALMLIPQGIGMLIARPLLGKAIDRFGARPVVLVSLFITLLGTFPLVIAGDSTNLYWIGLVLFVRGIGVGGLIMPMMTDIFIGLKSKDIAAASVGNRIIQNLGSSFGSAIISAVVTSVITSQLAGQVTNSLNKLMNSTSTNSLPFTAIKVRALAQASKIVTLHAYQSGFAVSCFVLVLIIFPTFFLSSKLNTK</sequence>
<evidence type="ECO:0000256" key="5">
    <source>
        <dbReference type="ARBA" id="ARBA00023136"/>
    </source>
</evidence>
<comment type="caution">
    <text evidence="7">The sequence shown here is derived from an EMBL/GenBank/DDBJ whole genome shotgun (WGS) entry which is preliminary data.</text>
</comment>
<keyword evidence="2" id="KW-0813">Transport</keyword>
<evidence type="ECO:0000313" key="8">
    <source>
        <dbReference type="Proteomes" id="UP000218181"/>
    </source>
</evidence>
<protein>
    <submittedName>
        <fullName evidence="7">Transport protein</fullName>
    </submittedName>
</protein>
<keyword evidence="4 6" id="KW-1133">Transmembrane helix</keyword>
<keyword evidence="8" id="KW-1185">Reference proteome</keyword>
<dbReference type="SUPFAM" id="SSF103473">
    <property type="entry name" value="MFS general substrate transporter"/>
    <property type="match status" value="1"/>
</dbReference>
<dbReference type="Gene3D" id="1.20.1250.20">
    <property type="entry name" value="MFS general substrate transporter like domains"/>
    <property type="match status" value="1"/>
</dbReference>
<comment type="subcellular location">
    <subcellularLocation>
        <location evidence="1">Cell membrane</location>
        <topology evidence="1">Multi-pass membrane protein</topology>
    </subcellularLocation>
</comment>
<reference evidence="7 8" key="1">
    <citation type="submission" date="2014-12" db="EMBL/GenBank/DDBJ databases">
        <title>Draft genome sequences of 10 type strains of Lactococcus.</title>
        <authorList>
            <person name="Sun Z."/>
            <person name="Zhong Z."/>
            <person name="Liu W."/>
            <person name="Zhang W."/>
            <person name="Zhang H."/>
        </authorList>
    </citation>
    <scope>NUCLEOTIDE SEQUENCE [LARGE SCALE GENOMIC DNA]</scope>
    <source>
        <strain evidence="7 8">JCM 16395</strain>
    </source>
</reference>
<evidence type="ECO:0000256" key="1">
    <source>
        <dbReference type="ARBA" id="ARBA00004651"/>
    </source>
</evidence>
<feature type="transmembrane region" description="Helical" evidence="6">
    <location>
        <begin position="168"/>
        <end position="190"/>
    </location>
</feature>
<feature type="transmembrane region" description="Helical" evidence="6">
    <location>
        <begin position="114"/>
        <end position="132"/>
    </location>
</feature>
<dbReference type="PANTHER" id="PTHR23501">
    <property type="entry name" value="MAJOR FACILITATOR SUPERFAMILY"/>
    <property type="match status" value="1"/>
</dbReference>
<dbReference type="PANTHER" id="PTHR23501:SF191">
    <property type="entry name" value="VACUOLAR BASIC AMINO ACID TRANSPORTER 4"/>
    <property type="match status" value="1"/>
</dbReference>
<dbReference type="Proteomes" id="UP000218181">
    <property type="component" value="Unassembled WGS sequence"/>
</dbReference>
<dbReference type="GO" id="GO:0022857">
    <property type="term" value="F:transmembrane transporter activity"/>
    <property type="evidence" value="ECO:0007669"/>
    <property type="project" value="InterPro"/>
</dbReference>
<evidence type="ECO:0000313" key="7">
    <source>
        <dbReference type="EMBL" id="PCS01252.1"/>
    </source>
</evidence>
<gene>
    <name evidence="7" type="ORF">RT41_GL000016</name>
</gene>
<feature type="transmembrane region" description="Helical" evidence="6">
    <location>
        <begin position="280"/>
        <end position="299"/>
    </location>
</feature>